<evidence type="ECO:0000256" key="1">
    <source>
        <dbReference type="ARBA" id="ARBA00023015"/>
    </source>
</evidence>
<keyword evidence="1" id="KW-0805">Transcription regulation</keyword>
<dbReference type="SUPFAM" id="SSF57959">
    <property type="entry name" value="Leucine zipper domain"/>
    <property type="match status" value="1"/>
</dbReference>
<dbReference type="CDD" id="cd14686">
    <property type="entry name" value="bZIP"/>
    <property type="match status" value="1"/>
</dbReference>
<name>A0A2T7EC32_9POAL</name>
<dbReference type="GO" id="GO:0006351">
    <property type="term" value="P:DNA-templated transcription"/>
    <property type="evidence" value="ECO:0007669"/>
    <property type="project" value="InterPro"/>
</dbReference>
<dbReference type="PANTHER" id="PTHR23334:SF71">
    <property type="entry name" value="OS11G0139500 PROTEIN"/>
    <property type="match status" value="1"/>
</dbReference>
<organism evidence="6 7">
    <name type="scientific">Panicum hallii var. hallii</name>
    <dbReference type="NCBI Taxonomy" id="1504633"/>
    <lineage>
        <taxon>Eukaryota</taxon>
        <taxon>Viridiplantae</taxon>
        <taxon>Streptophyta</taxon>
        <taxon>Embryophyta</taxon>
        <taxon>Tracheophyta</taxon>
        <taxon>Spermatophyta</taxon>
        <taxon>Magnoliopsida</taxon>
        <taxon>Liliopsida</taxon>
        <taxon>Poales</taxon>
        <taxon>Poaceae</taxon>
        <taxon>PACMAD clade</taxon>
        <taxon>Panicoideae</taxon>
        <taxon>Panicodae</taxon>
        <taxon>Paniceae</taxon>
        <taxon>Panicinae</taxon>
        <taxon>Panicum</taxon>
        <taxon>Panicum sect. Panicum</taxon>
    </lineage>
</organism>
<sequence length="310" mass="34486">MDDGADLTCQLLFSHPEVPGSFDELFNSATTTCTHTHSCNPPGPSGTMHTHTCLHTHTQVFAGGAEDDDAREDPAKPRRPLGNREAVRKYREKKKAHAAFLEEEVKKLRAANQQLLRRLQDHAALEAEVVRLRSLLLDVRGKIDAEVSASPFQKPCSVGSVVSADPAPCFNGNSEVAGAWEESFVPSAADCRIDEGGGVSREIDVPEGLHHSMDVVANFVSGFCSKEQALFVWIQHAQNVSCVRYWFEKKNVRSHGGYRTNRYQRLKIMSTDIRSYNNHANSVRTPKWLYELGRSYQLLLQNNHGTIASS</sequence>
<dbReference type="OrthoDB" id="1918304at2759"/>
<dbReference type="Gramene" id="PUZ65390">
    <property type="protein sequence ID" value="PUZ65390"/>
    <property type="gene ID" value="GQ55_3G219700"/>
</dbReference>
<evidence type="ECO:0000313" key="7">
    <source>
        <dbReference type="Proteomes" id="UP000244336"/>
    </source>
</evidence>
<dbReference type="Gramene" id="PUZ65389">
    <property type="protein sequence ID" value="PUZ65389"/>
    <property type="gene ID" value="GQ55_3G219700"/>
</dbReference>
<gene>
    <name evidence="6" type="ORF">GQ55_3G219700</name>
</gene>
<keyword evidence="7" id="KW-1185">Reference proteome</keyword>
<proteinExistence type="predicted"/>
<dbReference type="InterPro" id="IPR046347">
    <property type="entry name" value="bZIP_sf"/>
</dbReference>
<dbReference type="EMBL" id="CM009751">
    <property type="protein sequence ID" value="PUZ65390.1"/>
    <property type="molecule type" value="Genomic_DNA"/>
</dbReference>
<evidence type="ECO:0000256" key="4">
    <source>
        <dbReference type="SAM" id="MobiDB-lite"/>
    </source>
</evidence>
<dbReference type="Proteomes" id="UP000244336">
    <property type="component" value="Chromosome 3"/>
</dbReference>
<dbReference type="GO" id="GO:0000978">
    <property type="term" value="F:RNA polymerase II cis-regulatory region sequence-specific DNA binding"/>
    <property type="evidence" value="ECO:0007669"/>
    <property type="project" value="TreeGrafter"/>
</dbReference>
<accession>A0A2T7EC32</accession>
<dbReference type="Pfam" id="PF07716">
    <property type="entry name" value="bZIP_2"/>
    <property type="match status" value="1"/>
</dbReference>
<dbReference type="EMBL" id="CM009751">
    <property type="protein sequence ID" value="PUZ65389.1"/>
    <property type="molecule type" value="Genomic_DNA"/>
</dbReference>
<feature type="coiled-coil region" evidence="3">
    <location>
        <begin position="91"/>
        <end position="125"/>
    </location>
</feature>
<dbReference type="InterPro" id="IPR031106">
    <property type="entry name" value="C/EBP"/>
</dbReference>
<evidence type="ECO:0000256" key="3">
    <source>
        <dbReference type="SAM" id="Coils"/>
    </source>
</evidence>
<reference evidence="6 7" key="1">
    <citation type="submission" date="2018-04" db="EMBL/GenBank/DDBJ databases">
        <title>WGS assembly of Panicum hallii var. hallii HAL2.</title>
        <authorList>
            <person name="Lovell J."/>
            <person name="Jenkins J."/>
            <person name="Lowry D."/>
            <person name="Mamidi S."/>
            <person name="Sreedasyam A."/>
            <person name="Weng X."/>
            <person name="Barry K."/>
            <person name="Bonette J."/>
            <person name="Campitelli B."/>
            <person name="Daum C."/>
            <person name="Gordon S."/>
            <person name="Gould B."/>
            <person name="Lipzen A."/>
            <person name="MacQueen A."/>
            <person name="Palacio-Mejia J."/>
            <person name="Plott C."/>
            <person name="Shakirov E."/>
            <person name="Shu S."/>
            <person name="Yoshinaga Y."/>
            <person name="Zane M."/>
            <person name="Rokhsar D."/>
            <person name="Grimwood J."/>
            <person name="Schmutz J."/>
            <person name="Juenger T."/>
        </authorList>
    </citation>
    <scope>NUCLEOTIDE SEQUENCE [LARGE SCALE GENOMIC DNA]</scope>
    <source>
        <strain evidence="7">cv. HAL2</strain>
        <strain evidence="6">HAL2</strain>
    </source>
</reference>
<dbReference type="GO" id="GO:0000981">
    <property type="term" value="F:DNA-binding transcription factor activity, RNA polymerase II-specific"/>
    <property type="evidence" value="ECO:0007669"/>
    <property type="project" value="TreeGrafter"/>
</dbReference>
<feature type="region of interest" description="Disordered" evidence="4">
    <location>
        <begin position="65"/>
        <end position="88"/>
    </location>
</feature>
<dbReference type="PROSITE" id="PS50217">
    <property type="entry name" value="BZIP"/>
    <property type="match status" value="1"/>
</dbReference>
<dbReference type="SMART" id="SM00338">
    <property type="entry name" value="BRLZ"/>
    <property type="match status" value="1"/>
</dbReference>
<keyword evidence="2" id="KW-0804">Transcription</keyword>
<dbReference type="Gene3D" id="1.20.5.170">
    <property type="match status" value="1"/>
</dbReference>
<dbReference type="AlphaFoldDB" id="A0A2T7EC32"/>
<evidence type="ECO:0000256" key="2">
    <source>
        <dbReference type="ARBA" id="ARBA00023163"/>
    </source>
</evidence>
<dbReference type="PANTHER" id="PTHR23334">
    <property type="entry name" value="CCAAT/ENHANCER BINDING PROTEIN"/>
    <property type="match status" value="1"/>
</dbReference>
<evidence type="ECO:0000313" key="6">
    <source>
        <dbReference type="EMBL" id="PUZ65390.1"/>
    </source>
</evidence>
<feature type="domain" description="BZIP" evidence="5">
    <location>
        <begin position="73"/>
        <end position="139"/>
    </location>
</feature>
<dbReference type="STRING" id="1504633.A0A2T7EC32"/>
<keyword evidence="3" id="KW-0175">Coiled coil</keyword>
<protein>
    <recommendedName>
        <fullName evidence="5">BZIP domain-containing protein</fullName>
    </recommendedName>
</protein>
<dbReference type="InterPro" id="IPR004827">
    <property type="entry name" value="bZIP"/>
</dbReference>
<evidence type="ECO:0000259" key="5">
    <source>
        <dbReference type="PROSITE" id="PS50217"/>
    </source>
</evidence>